<evidence type="ECO:0000256" key="4">
    <source>
        <dbReference type="ARBA" id="ARBA00023014"/>
    </source>
</evidence>
<dbReference type="OrthoDB" id="9782387at2"/>
<dbReference type="InterPro" id="IPR013785">
    <property type="entry name" value="Aldolase_TIM"/>
</dbReference>
<dbReference type="CDD" id="cd01335">
    <property type="entry name" value="Radical_SAM"/>
    <property type="match status" value="1"/>
</dbReference>
<dbReference type="RefSeq" id="WP_141196425.1">
    <property type="nucleotide sequence ID" value="NZ_CP041186.1"/>
</dbReference>
<dbReference type="InterPro" id="IPR058240">
    <property type="entry name" value="rSAM_sf"/>
</dbReference>
<evidence type="ECO:0000256" key="1">
    <source>
        <dbReference type="ARBA" id="ARBA00022691"/>
    </source>
</evidence>
<dbReference type="Gene3D" id="3.20.20.70">
    <property type="entry name" value="Aldolase class I"/>
    <property type="match status" value="1"/>
</dbReference>
<protein>
    <submittedName>
        <fullName evidence="7">Radical SAM protein</fullName>
    </submittedName>
</protein>
<gene>
    <name evidence="7" type="ORF">FIV42_03985</name>
</gene>
<sequence>MLRLVREILPRLAQSRASRAGIARPPAPINLTYSVTNKCNSRCRSCDIWKIYPAERERLADELSLDEVERVFRTVGPVYFFNISGGEPFLRKDLVEIILLACEHLDPNVVHIPTNALMPRRVVRTTEELLRRMRDAGFGHIKVTLKPSMDGVGNDHDWVRGVKGNWEKLIETVSKLQELQQEWPVLGVGVGTVISTMNIHKLPETIRAAESLDVDTYISEVAEERLEMRNTSTGITPDHKRYRKAIAPFQRSTRKRMQGLGGLELLTQAMRHVYYDLTADWLERREQVIPCYAGITNVHINPYGEVWPCAVLADSNSMGNLKDHDYDFWSVWHSPQAKEVRASIKRGECDCPLANQAYANMLLSPEKMLQTFGLMVRAKVSALLGIGDDEADMERAEPAEVTRNEPHPFDRDHPDLVRMARGEVINLFGMPLPGPEQPERPVGELCAPTGPRAGQPAEQPAESPAE</sequence>
<keyword evidence="1" id="KW-0949">S-adenosyl-L-methionine</keyword>
<dbReference type="AlphaFoldDB" id="A0A4Y6PNM9"/>
<evidence type="ECO:0000256" key="5">
    <source>
        <dbReference type="SAM" id="MobiDB-lite"/>
    </source>
</evidence>
<evidence type="ECO:0000256" key="3">
    <source>
        <dbReference type="ARBA" id="ARBA00023004"/>
    </source>
</evidence>
<accession>A0A5B8Y5U1</accession>
<evidence type="ECO:0000256" key="2">
    <source>
        <dbReference type="ARBA" id="ARBA00022723"/>
    </source>
</evidence>
<proteinExistence type="predicted"/>
<dbReference type="EMBL" id="CP041186">
    <property type="protein sequence ID" value="QDG49928.1"/>
    <property type="molecule type" value="Genomic_DNA"/>
</dbReference>
<evidence type="ECO:0000313" key="7">
    <source>
        <dbReference type="EMBL" id="QDG49928.1"/>
    </source>
</evidence>
<keyword evidence="3" id="KW-0408">Iron</keyword>
<keyword evidence="4" id="KW-0411">Iron-sulfur</keyword>
<keyword evidence="8" id="KW-1185">Reference proteome</keyword>
<dbReference type="Proteomes" id="UP000315995">
    <property type="component" value="Chromosome"/>
</dbReference>
<dbReference type="Pfam" id="PF04055">
    <property type="entry name" value="Radical_SAM"/>
    <property type="match status" value="1"/>
</dbReference>
<dbReference type="SFLD" id="SFLDS00029">
    <property type="entry name" value="Radical_SAM"/>
    <property type="match status" value="1"/>
</dbReference>
<keyword evidence="2" id="KW-0479">Metal-binding</keyword>
<dbReference type="PROSITE" id="PS51918">
    <property type="entry name" value="RADICAL_SAM"/>
    <property type="match status" value="1"/>
</dbReference>
<dbReference type="PANTHER" id="PTHR11228:SF7">
    <property type="entry name" value="PQQA PEPTIDE CYCLASE"/>
    <property type="match status" value="1"/>
</dbReference>
<dbReference type="GO" id="GO:0003824">
    <property type="term" value="F:catalytic activity"/>
    <property type="evidence" value="ECO:0007669"/>
    <property type="project" value="InterPro"/>
</dbReference>
<feature type="domain" description="Radical SAM core" evidence="6">
    <location>
        <begin position="25"/>
        <end position="255"/>
    </location>
</feature>
<feature type="region of interest" description="Disordered" evidence="5">
    <location>
        <begin position="430"/>
        <end position="466"/>
    </location>
</feature>
<dbReference type="PANTHER" id="PTHR11228">
    <property type="entry name" value="RADICAL SAM DOMAIN PROTEIN"/>
    <property type="match status" value="1"/>
</dbReference>
<evidence type="ECO:0000259" key="6">
    <source>
        <dbReference type="PROSITE" id="PS51918"/>
    </source>
</evidence>
<dbReference type="InterPro" id="IPR050377">
    <property type="entry name" value="Radical_SAM_PqqE_MftC-like"/>
</dbReference>
<dbReference type="GO" id="GO:0046872">
    <property type="term" value="F:metal ion binding"/>
    <property type="evidence" value="ECO:0007669"/>
    <property type="project" value="UniProtKB-KW"/>
</dbReference>
<dbReference type="GO" id="GO:0051536">
    <property type="term" value="F:iron-sulfur cluster binding"/>
    <property type="evidence" value="ECO:0007669"/>
    <property type="project" value="UniProtKB-KW"/>
</dbReference>
<evidence type="ECO:0000313" key="8">
    <source>
        <dbReference type="Proteomes" id="UP000315995"/>
    </source>
</evidence>
<dbReference type="InterPro" id="IPR007197">
    <property type="entry name" value="rSAM"/>
</dbReference>
<organism evidence="7 8">
    <name type="scientific">Persicimonas caeni</name>
    <dbReference type="NCBI Taxonomy" id="2292766"/>
    <lineage>
        <taxon>Bacteria</taxon>
        <taxon>Deltaproteobacteria</taxon>
        <taxon>Bradymonadales</taxon>
        <taxon>Bradymonadaceae</taxon>
        <taxon>Persicimonas</taxon>
    </lineage>
</organism>
<dbReference type="Pfam" id="PF13186">
    <property type="entry name" value="SPASM"/>
    <property type="match status" value="1"/>
</dbReference>
<reference evidence="7 8" key="1">
    <citation type="submission" date="2019-06" db="EMBL/GenBank/DDBJ databases">
        <title>Persicimonas caeni gen. nov., sp. nov., a predatory bacterium isolated from solar saltern.</title>
        <authorList>
            <person name="Wang S."/>
        </authorList>
    </citation>
    <scope>NUCLEOTIDE SEQUENCE [LARGE SCALE GENOMIC DNA]</scope>
    <source>
        <strain evidence="7 8">YN101</strain>
    </source>
</reference>
<dbReference type="SUPFAM" id="SSF102114">
    <property type="entry name" value="Radical SAM enzymes"/>
    <property type="match status" value="1"/>
</dbReference>
<dbReference type="SFLD" id="SFLDG01067">
    <property type="entry name" value="SPASM/twitch_domain_containing"/>
    <property type="match status" value="1"/>
</dbReference>
<dbReference type="CDD" id="cd21109">
    <property type="entry name" value="SPASM"/>
    <property type="match status" value="1"/>
</dbReference>
<name>A0A4Y6PNM9_PERCE</name>
<dbReference type="InterPro" id="IPR023885">
    <property type="entry name" value="4Fe4S-binding_SPASM_dom"/>
</dbReference>
<accession>A0A4Y6PNM9</accession>